<feature type="compositionally biased region" description="Polar residues" evidence="1">
    <location>
        <begin position="1"/>
        <end position="11"/>
    </location>
</feature>
<organism evidence="2">
    <name type="scientific">Oryza meridionalis</name>
    <dbReference type="NCBI Taxonomy" id="40149"/>
    <lineage>
        <taxon>Eukaryota</taxon>
        <taxon>Viridiplantae</taxon>
        <taxon>Streptophyta</taxon>
        <taxon>Embryophyta</taxon>
        <taxon>Tracheophyta</taxon>
        <taxon>Spermatophyta</taxon>
        <taxon>Magnoliopsida</taxon>
        <taxon>Liliopsida</taxon>
        <taxon>Poales</taxon>
        <taxon>Poaceae</taxon>
        <taxon>BOP clade</taxon>
        <taxon>Oryzoideae</taxon>
        <taxon>Oryzeae</taxon>
        <taxon>Oryzinae</taxon>
        <taxon>Oryza</taxon>
    </lineage>
</organism>
<dbReference type="InterPro" id="IPR038821">
    <property type="entry name" value="CLE45-like"/>
</dbReference>
<dbReference type="PANTHER" id="PTHR36726">
    <property type="entry name" value="CLAVATA3/ESR (CLE)-RELATED PROTEIN 45"/>
    <property type="match status" value="1"/>
</dbReference>
<dbReference type="eggNOG" id="ENOG502SACS">
    <property type="taxonomic scope" value="Eukaryota"/>
</dbReference>
<dbReference type="Gramene" id="OMERI08G13220.2">
    <property type="protein sequence ID" value="OMERI08G13220.2"/>
    <property type="gene ID" value="OMERI08G13220"/>
</dbReference>
<sequence>MDTAASLTGGTDCSGESPARGEAPASAAAAAKSFLGKHTPPNLRFLLLVRRGGDPDGTGARRGGGTSLRQRRQWGSRGRAAGWSSGPRRWRRSSRSARKTTSRWWWRLRGTRLEALAGSTPAAEANRRARAASLCGGNRGGGGRRRRLIAVVPLEIEQKAYGLKGIGLAFGREEDEVPEKKPRVLAQSNAANLNNKGGYSARPSSADPNRMSERRVRRGSDPIHNRC</sequence>
<proteinExistence type="predicted"/>
<feature type="compositionally biased region" description="Low complexity" evidence="1">
    <location>
        <begin position="75"/>
        <end position="87"/>
    </location>
</feature>
<keyword evidence="3" id="KW-1185">Reference proteome</keyword>
<name>A0A0E0ELY9_9ORYZ</name>
<dbReference type="AlphaFoldDB" id="A0A0E0ELY9"/>
<reference evidence="2" key="2">
    <citation type="submission" date="2018-05" db="EMBL/GenBank/DDBJ databases">
        <title>OmerRS3 (Oryza meridionalis Reference Sequence Version 3).</title>
        <authorList>
            <person name="Zhang J."/>
            <person name="Kudrna D."/>
            <person name="Lee S."/>
            <person name="Talag J."/>
            <person name="Welchert J."/>
            <person name="Wing R.A."/>
        </authorList>
    </citation>
    <scope>NUCLEOTIDE SEQUENCE [LARGE SCALE GENOMIC DNA]</scope>
    <source>
        <strain evidence="2">cv. OR44</strain>
    </source>
</reference>
<feature type="region of interest" description="Disordered" evidence="1">
    <location>
        <begin position="48"/>
        <end position="96"/>
    </location>
</feature>
<reference evidence="2" key="1">
    <citation type="submission" date="2015-04" db="UniProtKB">
        <authorList>
            <consortium name="EnsemblPlants"/>
        </authorList>
    </citation>
    <scope>IDENTIFICATION</scope>
</reference>
<protein>
    <submittedName>
        <fullName evidence="2">Uncharacterized protein</fullName>
    </submittedName>
</protein>
<accession>A0A0E0ELY9</accession>
<feature type="compositionally biased region" description="Basic and acidic residues" evidence="1">
    <location>
        <begin position="210"/>
        <end position="227"/>
    </location>
</feature>
<feature type="compositionally biased region" description="Polar residues" evidence="1">
    <location>
        <begin position="186"/>
        <end position="207"/>
    </location>
</feature>
<dbReference type="EnsemblPlants" id="OMERI08G13220.2">
    <property type="protein sequence ID" value="OMERI08G13220.2"/>
    <property type="gene ID" value="OMERI08G13220"/>
</dbReference>
<feature type="region of interest" description="Disordered" evidence="1">
    <location>
        <begin position="1"/>
        <end position="35"/>
    </location>
</feature>
<evidence type="ECO:0000313" key="2">
    <source>
        <dbReference type="EnsemblPlants" id="OMERI08G13220.2"/>
    </source>
</evidence>
<dbReference type="PANTHER" id="PTHR36726:SF4">
    <property type="entry name" value="CLAVATA3_ESR (CLE)-RELATED PROTEIN 45"/>
    <property type="match status" value="1"/>
</dbReference>
<feature type="region of interest" description="Disordered" evidence="1">
    <location>
        <begin position="175"/>
        <end position="227"/>
    </location>
</feature>
<dbReference type="HOGENOM" id="CLU_106479_0_0_1"/>
<evidence type="ECO:0000313" key="3">
    <source>
        <dbReference type="Proteomes" id="UP000008021"/>
    </source>
</evidence>
<evidence type="ECO:0000256" key="1">
    <source>
        <dbReference type="SAM" id="MobiDB-lite"/>
    </source>
</evidence>
<feature type="compositionally biased region" description="Low complexity" evidence="1">
    <location>
        <begin position="16"/>
        <end position="31"/>
    </location>
</feature>
<dbReference type="Proteomes" id="UP000008021">
    <property type="component" value="Chromosome 8"/>
</dbReference>